<gene>
    <name evidence="2" type="ORF">MENT_LOCUS25397</name>
</gene>
<evidence type="ECO:0000256" key="1">
    <source>
        <dbReference type="SAM" id="Phobius"/>
    </source>
</evidence>
<organism evidence="2 3">
    <name type="scientific">Meloidogyne enterolobii</name>
    <name type="common">Root-knot nematode worm</name>
    <name type="synonym">Meloidogyne mayaguensis</name>
    <dbReference type="NCBI Taxonomy" id="390850"/>
    <lineage>
        <taxon>Eukaryota</taxon>
        <taxon>Metazoa</taxon>
        <taxon>Ecdysozoa</taxon>
        <taxon>Nematoda</taxon>
        <taxon>Chromadorea</taxon>
        <taxon>Rhabditida</taxon>
        <taxon>Tylenchina</taxon>
        <taxon>Tylenchomorpha</taxon>
        <taxon>Tylenchoidea</taxon>
        <taxon>Meloidogynidae</taxon>
        <taxon>Meloidogyninae</taxon>
        <taxon>Meloidogyne</taxon>
    </lineage>
</organism>
<dbReference type="OrthoDB" id="5894022at2759"/>
<sequence>MSASFLLLRNSFPSINHQSNGGNGNGFTECDTCLNYDTQTCCFVILPLTATAGFFIWLFIQKGHLALGLVLCQLIAIILLGIFVFLFWIMMRRFWKYLKRILDLTKQTTTTTNNQQIETEILKQKVNV</sequence>
<proteinExistence type="predicted"/>
<keyword evidence="1" id="KW-0812">Transmembrane</keyword>
<feature type="transmembrane region" description="Helical" evidence="1">
    <location>
        <begin position="41"/>
        <end position="60"/>
    </location>
</feature>
<accession>A0A6V7VFW2</accession>
<dbReference type="AlphaFoldDB" id="A0A6V7VFW2"/>
<name>A0A6V7VFW2_MELEN</name>
<keyword evidence="1" id="KW-1133">Transmembrane helix</keyword>
<protein>
    <submittedName>
        <fullName evidence="2">Uncharacterized protein</fullName>
    </submittedName>
</protein>
<feature type="transmembrane region" description="Helical" evidence="1">
    <location>
        <begin position="66"/>
        <end position="90"/>
    </location>
</feature>
<reference evidence="2 3" key="1">
    <citation type="submission" date="2020-08" db="EMBL/GenBank/DDBJ databases">
        <authorList>
            <person name="Koutsovoulos G."/>
            <person name="Danchin GJ E."/>
        </authorList>
    </citation>
    <scope>NUCLEOTIDE SEQUENCE [LARGE SCALE GENOMIC DNA]</scope>
</reference>
<evidence type="ECO:0000313" key="2">
    <source>
        <dbReference type="EMBL" id="CAD2173772.1"/>
    </source>
</evidence>
<comment type="caution">
    <text evidence="2">The sequence shown here is derived from an EMBL/GenBank/DDBJ whole genome shotgun (WGS) entry which is preliminary data.</text>
</comment>
<evidence type="ECO:0000313" key="3">
    <source>
        <dbReference type="Proteomes" id="UP000580250"/>
    </source>
</evidence>
<dbReference type="EMBL" id="CAJEWN010000223">
    <property type="protein sequence ID" value="CAD2173772.1"/>
    <property type="molecule type" value="Genomic_DNA"/>
</dbReference>
<dbReference type="Proteomes" id="UP000580250">
    <property type="component" value="Unassembled WGS sequence"/>
</dbReference>
<keyword evidence="1" id="KW-0472">Membrane</keyword>